<dbReference type="PANTHER" id="PTHR21266">
    <property type="entry name" value="IRON-SULFUR DOMAIN CONTAINING PROTEIN"/>
    <property type="match status" value="1"/>
</dbReference>
<reference evidence="8" key="4">
    <citation type="submission" date="2019-03" db="UniProtKB">
        <authorList>
            <consortium name="EnsemblPlants"/>
        </authorList>
    </citation>
    <scope>IDENTIFICATION</scope>
</reference>
<dbReference type="InterPro" id="IPR017941">
    <property type="entry name" value="Rieske_2Fe-2S"/>
</dbReference>
<feature type="region of interest" description="Disordered" evidence="6">
    <location>
        <begin position="19"/>
        <end position="50"/>
    </location>
</feature>
<dbReference type="GO" id="GO:0046872">
    <property type="term" value="F:metal ion binding"/>
    <property type="evidence" value="ECO:0007669"/>
    <property type="project" value="UniProtKB-KW"/>
</dbReference>
<keyword evidence="1" id="KW-0001">2Fe-2S</keyword>
<dbReference type="Proteomes" id="UP000015105">
    <property type="component" value="Chromosome 3D"/>
</dbReference>
<dbReference type="GO" id="GO:0045036">
    <property type="term" value="P:protein targeting to chloroplast"/>
    <property type="evidence" value="ECO:0007669"/>
    <property type="project" value="TreeGrafter"/>
</dbReference>
<evidence type="ECO:0000256" key="6">
    <source>
        <dbReference type="SAM" id="MobiDB-lite"/>
    </source>
</evidence>
<evidence type="ECO:0000256" key="2">
    <source>
        <dbReference type="ARBA" id="ARBA00022723"/>
    </source>
</evidence>
<reference evidence="8" key="5">
    <citation type="journal article" date="2021" name="G3 (Bethesda)">
        <title>Aegilops tauschii genome assembly Aet v5.0 features greater sequence contiguity and improved annotation.</title>
        <authorList>
            <person name="Wang L."/>
            <person name="Zhu T."/>
            <person name="Rodriguez J.C."/>
            <person name="Deal K.R."/>
            <person name="Dubcovsky J."/>
            <person name="McGuire P.E."/>
            <person name="Lux T."/>
            <person name="Spannagl M."/>
            <person name="Mayer K.F.X."/>
            <person name="Baldrich P."/>
            <person name="Meyers B.C."/>
            <person name="Huo N."/>
            <person name="Gu Y.Q."/>
            <person name="Zhou H."/>
            <person name="Devos K.M."/>
            <person name="Bennetzen J.L."/>
            <person name="Unver T."/>
            <person name="Budak H."/>
            <person name="Gulick P.J."/>
            <person name="Galiba G."/>
            <person name="Kalapos B."/>
            <person name="Nelson D.R."/>
            <person name="Li P."/>
            <person name="You F.M."/>
            <person name="Luo M.C."/>
            <person name="Dvorak J."/>
        </authorList>
    </citation>
    <scope>NUCLEOTIDE SEQUENCE [LARGE SCALE GENOMIC DNA]</scope>
    <source>
        <strain evidence="8">cv. AL8/78</strain>
    </source>
</reference>
<evidence type="ECO:0000313" key="8">
    <source>
        <dbReference type="EnsemblPlants" id="AET3Gv20361500.6"/>
    </source>
</evidence>
<evidence type="ECO:0000313" key="9">
    <source>
        <dbReference type="Proteomes" id="UP000015105"/>
    </source>
</evidence>
<keyword evidence="5" id="KW-0411">Iron-sulfur</keyword>
<dbReference type="GO" id="GO:0009507">
    <property type="term" value="C:chloroplast"/>
    <property type="evidence" value="ECO:0007669"/>
    <property type="project" value="TreeGrafter"/>
</dbReference>
<evidence type="ECO:0000256" key="4">
    <source>
        <dbReference type="ARBA" id="ARBA00023004"/>
    </source>
</evidence>
<keyword evidence="9" id="KW-1185">Reference proteome</keyword>
<dbReference type="Gramene" id="AET3Gv20361500.6">
    <property type="protein sequence ID" value="AET3Gv20361500.6"/>
    <property type="gene ID" value="AET3Gv20361500"/>
</dbReference>
<dbReference type="AlphaFoldDB" id="A0A453EJ71"/>
<feature type="compositionally biased region" description="Polar residues" evidence="6">
    <location>
        <begin position="136"/>
        <end position="151"/>
    </location>
</feature>
<name>A0A453EJ71_AEGTS</name>
<dbReference type="PROSITE" id="PS51296">
    <property type="entry name" value="RIESKE"/>
    <property type="match status" value="1"/>
</dbReference>
<proteinExistence type="predicted"/>
<dbReference type="Pfam" id="PF00355">
    <property type="entry name" value="Rieske"/>
    <property type="match status" value="1"/>
</dbReference>
<reference evidence="9" key="1">
    <citation type="journal article" date="2014" name="Science">
        <title>Ancient hybridizations among the ancestral genomes of bread wheat.</title>
        <authorList>
            <consortium name="International Wheat Genome Sequencing Consortium,"/>
            <person name="Marcussen T."/>
            <person name="Sandve S.R."/>
            <person name="Heier L."/>
            <person name="Spannagl M."/>
            <person name="Pfeifer M."/>
            <person name="Jakobsen K.S."/>
            <person name="Wulff B.B."/>
            <person name="Steuernagel B."/>
            <person name="Mayer K.F."/>
            <person name="Olsen O.A."/>
        </authorList>
    </citation>
    <scope>NUCLEOTIDE SEQUENCE [LARGE SCALE GENOMIC DNA]</scope>
    <source>
        <strain evidence="9">cv. AL8/78</strain>
    </source>
</reference>
<dbReference type="InterPro" id="IPR050584">
    <property type="entry name" value="Cholesterol_7-desaturase"/>
</dbReference>
<evidence type="ECO:0000256" key="5">
    <source>
        <dbReference type="ARBA" id="ARBA00023014"/>
    </source>
</evidence>
<dbReference type="SUPFAM" id="SSF50022">
    <property type="entry name" value="ISP domain"/>
    <property type="match status" value="1"/>
</dbReference>
<evidence type="ECO:0000256" key="1">
    <source>
        <dbReference type="ARBA" id="ARBA00022714"/>
    </source>
</evidence>
<protein>
    <recommendedName>
        <fullName evidence="7">Rieske domain-containing protein</fullName>
    </recommendedName>
</protein>
<keyword evidence="4" id="KW-0408">Iron</keyword>
<reference evidence="9" key="2">
    <citation type="journal article" date="2017" name="Nat. Plants">
        <title>The Aegilops tauschii genome reveals multiple impacts of transposons.</title>
        <authorList>
            <person name="Zhao G."/>
            <person name="Zou C."/>
            <person name="Li K."/>
            <person name="Wang K."/>
            <person name="Li T."/>
            <person name="Gao L."/>
            <person name="Zhang X."/>
            <person name="Wang H."/>
            <person name="Yang Z."/>
            <person name="Liu X."/>
            <person name="Jiang W."/>
            <person name="Mao L."/>
            <person name="Kong X."/>
            <person name="Jiao Y."/>
            <person name="Jia J."/>
        </authorList>
    </citation>
    <scope>NUCLEOTIDE SEQUENCE [LARGE SCALE GENOMIC DNA]</scope>
    <source>
        <strain evidence="9">cv. AL8/78</strain>
    </source>
</reference>
<dbReference type="InterPro" id="IPR036922">
    <property type="entry name" value="Rieske_2Fe-2S_sf"/>
</dbReference>
<reference evidence="8" key="3">
    <citation type="journal article" date="2017" name="Nature">
        <title>Genome sequence of the progenitor of the wheat D genome Aegilops tauschii.</title>
        <authorList>
            <person name="Luo M.C."/>
            <person name="Gu Y.Q."/>
            <person name="Puiu D."/>
            <person name="Wang H."/>
            <person name="Twardziok S.O."/>
            <person name="Deal K.R."/>
            <person name="Huo N."/>
            <person name="Zhu T."/>
            <person name="Wang L."/>
            <person name="Wang Y."/>
            <person name="McGuire P.E."/>
            <person name="Liu S."/>
            <person name="Long H."/>
            <person name="Ramasamy R.K."/>
            <person name="Rodriguez J.C."/>
            <person name="Van S.L."/>
            <person name="Yuan L."/>
            <person name="Wang Z."/>
            <person name="Xia Z."/>
            <person name="Xiao L."/>
            <person name="Anderson O.D."/>
            <person name="Ouyang S."/>
            <person name="Liang Y."/>
            <person name="Zimin A.V."/>
            <person name="Pertea G."/>
            <person name="Qi P."/>
            <person name="Bennetzen J.L."/>
            <person name="Dai X."/>
            <person name="Dawson M.W."/>
            <person name="Muller H.G."/>
            <person name="Kugler K."/>
            <person name="Rivarola-Duarte L."/>
            <person name="Spannagl M."/>
            <person name="Mayer K.F.X."/>
            <person name="Lu F.H."/>
            <person name="Bevan M.W."/>
            <person name="Leroy P."/>
            <person name="Li P."/>
            <person name="You F.M."/>
            <person name="Sun Q."/>
            <person name="Liu Z."/>
            <person name="Lyons E."/>
            <person name="Wicker T."/>
            <person name="Salzberg S.L."/>
            <person name="Devos K.M."/>
            <person name="Dvorak J."/>
        </authorList>
    </citation>
    <scope>NUCLEOTIDE SEQUENCE [LARGE SCALE GENOMIC DNA]</scope>
    <source>
        <strain evidence="8">cv. AL8/78</strain>
    </source>
</reference>
<sequence>APHPPLRAALAYEQWRRPGRGGGRTCGSWPTRSSAAAATASTSCTASRPPTMRGWRRGCVDGKLECLYHGWQFDGQGKCVKIPQVNGAMMWWYNISAAVLQAAFHVEDRVQGRRQALARLMGIGWSMHAGDGGSPRLSSSPARTRHLTTSSIASHEDRARAAVQVSYTR</sequence>
<keyword evidence="2" id="KW-0479">Metal-binding</keyword>
<accession>A0A453EJ71</accession>
<feature type="region of interest" description="Disordered" evidence="6">
    <location>
        <begin position="131"/>
        <end position="151"/>
    </location>
</feature>
<evidence type="ECO:0000256" key="3">
    <source>
        <dbReference type="ARBA" id="ARBA00022946"/>
    </source>
</evidence>
<dbReference type="EnsemblPlants" id="AET3Gv20361500.6">
    <property type="protein sequence ID" value="AET3Gv20361500.6"/>
    <property type="gene ID" value="AET3Gv20361500"/>
</dbReference>
<evidence type="ECO:0000259" key="7">
    <source>
        <dbReference type="PROSITE" id="PS51296"/>
    </source>
</evidence>
<keyword evidence="3" id="KW-0809">Transit peptide</keyword>
<feature type="compositionally biased region" description="Low complexity" evidence="6">
    <location>
        <begin position="30"/>
        <end position="50"/>
    </location>
</feature>
<dbReference type="Gene3D" id="2.102.10.10">
    <property type="entry name" value="Rieske [2Fe-2S] iron-sulphur domain"/>
    <property type="match status" value="1"/>
</dbReference>
<organism evidence="8 9">
    <name type="scientific">Aegilops tauschii subsp. strangulata</name>
    <name type="common">Goatgrass</name>
    <dbReference type="NCBI Taxonomy" id="200361"/>
    <lineage>
        <taxon>Eukaryota</taxon>
        <taxon>Viridiplantae</taxon>
        <taxon>Streptophyta</taxon>
        <taxon>Embryophyta</taxon>
        <taxon>Tracheophyta</taxon>
        <taxon>Spermatophyta</taxon>
        <taxon>Magnoliopsida</taxon>
        <taxon>Liliopsida</taxon>
        <taxon>Poales</taxon>
        <taxon>Poaceae</taxon>
        <taxon>BOP clade</taxon>
        <taxon>Pooideae</taxon>
        <taxon>Triticodae</taxon>
        <taxon>Triticeae</taxon>
        <taxon>Triticinae</taxon>
        <taxon>Aegilops</taxon>
    </lineage>
</organism>
<dbReference type="GO" id="GO:0016491">
    <property type="term" value="F:oxidoreductase activity"/>
    <property type="evidence" value="ECO:0007669"/>
    <property type="project" value="TreeGrafter"/>
</dbReference>
<dbReference type="GO" id="GO:0051537">
    <property type="term" value="F:2 iron, 2 sulfur cluster binding"/>
    <property type="evidence" value="ECO:0007669"/>
    <property type="project" value="UniProtKB-KW"/>
</dbReference>
<feature type="domain" description="Rieske" evidence="7">
    <location>
        <begin position="44"/>
        <end position="84"/>
    </location>
</feature>
<dbReference type="PANTHER" id="PTHR21266:SF29">
    <property type="entry name" value="PROTEIN TIC 55, CHLOROPLASTIC"/>
    <property type="match status" value="1"/>
</dbReference>